<accession>A0A3B0XLF4</accession>
<gene>
    <name evidence="1" type="ORF">MNBD_GAMMA09-3231</name>
</gene>
<protein>
    <submittedName>
        <fullName evidence="1">Uncharacterized protein</fullName>
    </submittedName>
</protein>
<proteinExistence type="predicted"/>
<name>A0A3B0XLF4_9ZZZZ</name>
<evidence type="ECO:0000313" key="1">
    <source>
        <dbReference type="EMBL" id="VAW69138.1"/>
    </source>
</evidence>
<dbReference type="AlphaFoldDB" id="A0A3B0XLF4"/>
<sequence length="225" mass="26252">MPTEEKTVSDNELEELVLRESIVSATGLNEGSLQIGIKGDPSLRETTLERKRYESPLDKVIEPLVENLLELMLNRGTYRLYIGFNSGEVRTNSIFDPLREEIHASEKLVDKAYIDRHFPRISYEDKVQAMRDIYDAIKSSALFEKVPGYWKNIMIKRHETWEPMTRGELKNILQSIKVMRDLPDFYLRNITICVIQDLVRMQFNCDGTQIISAENYQKFIEDNMP</sequence>
<dbReference type="EMBL" id="UOFI01000146">
    <property type="protein sequence ID" value="VAW69138.1"/>
    <property type="molecule type" value="Genomic_DNA"/>
</dbReference>
<organism evidence="1">
    <name type="scientific">hydrothermal vent metagenome</name>
    <dbReference type="NCBI Taxonomy" id="652676"/>
    <lineage>
        <taxon>unclassified sequences</taxon>
        <taxon>metagenomes</taxon>
        <taxon>ecological metagenomes</taxon>
    </lineage>
</organism>
<reference evidence="1" key="1">
    <citation type="submission" date="2018-06" db="EMBL/GenBank/DDBJ databases">
        <authorList>
            <person name="Zhirakovskaya E."/>
        </authorList>
    </citation>
    <scope>NUCLEOTIDE SEQUENCE</scope>
</reference>